<dbReference type="AlphaFoldDB" id="A0ABD2A720"/>
<evidence type="ECO:0000313" key="1">
    <source>
        <dbReference type="EMBL" id="KAL2716432.1"/>
    </source>
</evidence>
<dbReference type="Proteomes" id="UP001607302">
    <property type="component" value="Unassembled WGS sequence"/>
</dbReference>
<name>A0ABD2A720_VESSQ</name>
<comment type="caution">
    <text evidence="1">The sequence shown here is derived from an EMBL/GenBank/DDBJ whole genome shotgun (WGS) entry which is preliminary data.</text>
</comment>
<dbReference type="EMBL" id="JAUDFV010000154">
    <property type="protein sequence ID" value="KAL2716432.1"/>
    <property type="molecule type" value="Genomic_DNA"/>
</dbReference>
<accession>A0ABD2A720</accession>
<evidence type="ECO:0000313" key="2">
    <source>
        <dbReference type="Proteomes" id="UP001607302"/>
    </source>
</evidence>
<sequence length="151" mass="17652">MGTYRVKGLKLRLLYKKLLDHRFLDSFKNENRNTYLESRTFFIKYKISLQKFNTKYEQNNLDRIESRTITTDSLLGAKEESRGGFCWHGLNSDSTPLLCQGLQAINTPRRTPVLCTSLTYLPVTVASFSDSWRFYTWNCPDLHQNTHGQCK</sequence>
<protein>
    <submittedName>
        <fullName evidence="1">Uncharacterized protein</fullName>
    </submittedName>
</protein>
<keyword evidence="2" id="KW-1185">Reference proteome</keyword>
<organism evidence="1 2">
    <name type="scientific">Vespula squamosa</name>
    <name type="common">Southern yellow jacket</name>
    <name type="synonym">Wasp</name>
    <dbReference type="NCBI Taxonomy" id="30214"/>
    <lineage>
        <taxon>Eukaryota</taxon>
        <taxon>Metazoa</taxon>
        <taxon>Ecdysozoa</taxon>
        <taxon>Arthropoda</taxon>
        <taxon>Hexapoda</taxon>
        <taxon>Insecta</taxon>
        <taxon>Pterygota</taxon>
        <taxon>Neoptera</taxon>
        <taxon>Endopterygota</taxon>
        <taxon>Hymenoptera</taxon>
        <taxon>Apocrita</taxon>
        <taxon>Aculeata</taxon>
        <taxon>Vespoidea</taxon>
        <taxon>Vespidae</taxon>
        <taxon>Vespinae</taxon>
        <taxon>Vespula</taxon>
    </lineage>
</organism>
<proteinExistence type="predicted"/>
<reference evidence="1 2" key="1">
    <citation type="journal article" date="2024" name="Ann. Entomol. Soc. Am.">
        <title>Genomic analyses of the southern and eastern yellowjacket wasps (Hymenoptera: Vespidae) reveal evolutionary signatures of social life.</title>
        <authorList>
            <person name="Catto M.A."/>
            <person name="Caine P.B."/>
            <person name="Orr S.E."/>
            <person name="Hunt B.G."/>
            <person name="Goodisman M.A.D."/>
        </authorList>
    </citation>
    <scope>NUCLEOTIDE SEQUENCE [LARGE SCALE GENOMIC DNA]</scope>
    <source>
        <strain evidence="1">233</strain>
        <tissue evidence="1">Head and thorax</tissue>
    </source>
</reference>
<gene>
    <name evidence="1" type="ORF">V1478_014108</name>
</gene>